<accession>A0A0J8TWQ4</accession>
<dbReference type="PANTHER" id="PTHR43791:SF54">
    <property type="entry name" value="MAJOR FACILITATOR SUPERFAMILY (MFS) PROFILE DOMAIN-CONTAINING PROTEIN-RELATED"/>
    <property type="match status" value="1"/>
</dbReference>
<feature type="transmembrane region" description="Helical" evidence="6">
    <location>
        <begin position="455"/>
        <end position="478"/>
    </location>
</feature>
<dbReference type="AlphaFoldDB" id="A0A0J8TWQ4"/>
<dbReference type="GO" id="GO:0016020">
    <property type="term" value="C:membrane"/>
    <property type="evidence" value="ECO:0007669"/>
    <property type="project" value="UniProtKB-SubCell"/>
</dbReference>
<comment type="subcellular location">
    <subcellularLocation>
        <location evidence="1">Membrane</location>
        <topology evidence="1">Multi-pass membrane protein</topology>
    </subcellularLocation>
</comment>
<feature type="transmembrane region" description="Helical" evidence="6">
    <location>
        <begin position="261"/>
        <end position="280"/>
    </location>
</feature>
<evidence type="ECO:0000256" key="5">
    <source>
        <dbReference type="ARBA" id="ARBA00023136"/>
    </source>
</evidence>
<dbReference type="Gene3D" id="1.20.1250.20">
    <property type="entry name" value="MFS general substrate transporter like domains"/>
    <property type="match status" value="2"/>
</dbReference>
<evidence type="ECO:0000256" key="1">
    <source>
        <dbReference type="ARBA" id="ARBA00004141"/>
    </source>
</evidence>
<organism evidence="8 9">
    <name type="scientific">Coccidioides immitis RMSCC 3703</name>
    <dbReference type="NCBI Taxonomy" id="454286"/>
    <lineage>
        <taxon>Eukaryota</taxon>
        <taxon>Fungi</taxon>
        <taxon>Dikarya</taxon>
        <taxon>Ascomycota</taxon>
        <taxon>Pezizomycotina</taxon>
        <taxon>Eurotiomycetes</taxon>
        <taxon>Eurotiomycetidae</taxon>
        <taxon>Onygenales</taxon>
        <taxon>Onygenaceae</taxon>
        <taxon>Coccidioides</taxon>
    </lineage>
</organism>
<feature type="transmembrane region" description="Helical" evidence="6">
    <location>
        <begin position="364"/>
        <end position="385"/>
    </location>
</feature>
<dbReference type="SUPFAM" id="SSF103473">
    <property type="entry name" value="MFS general substrate transporter"/>
    <property type="match status" value="1"/>
</dbReference>
<evidence type="ECO:0000256" key="6">
    <source>
        <dbReference type="SAM" id="Phobius"/>
    </source>
</evidence>
<dbReference type="OrthoDB" id="2962993at2759"/>
<evidence type="ECO:0000256" key="2">
    <source>
        <dbReference type="ARBA" id="ARBA00022448"/>
    </source>
</evidence>
<dbReference type="FunFam" id="1.20.1250.20:FF:000013">
    <property type="entry name" value="MFS general substrate transporter"/>
    <property type="match status" value="1"/>
</dbReference>
<name>A0A0J8TWQ4_COCIT</name>
<keyword evidence="5 6" id="KW-0472">Membrane</keyword>
<dbReference type="InterPro" id="IPR020846">
    <property type="entry name" value="MFS_dom"/>
</dbReference>
<evidence type="ECO:0000259" key="7">
    <source>
        <dbReference type="PROSITE" id="PS50850"/>
    </source>
</evidence>
<dbReference type="InterPro" id="IPR036259">
    <property type="entry name" value="MFS_trans_sf"/>
</dbReference>
<dbReference type="STRING" id="454286.A0A0J8TWQ4"/>
<dbReference type="FunFam" id="1.20.1250.20:FF:000034">
    <property type="entry name" value="MFS general substrate transporter"/>
    <property type="match status" value="1"/>
</dbReference>
<feature type="transmembrane region" description="Helical" evidence="6">
    <location>
        <begin position="292"/>
        <end position="314"/>
    </location>
</feature>
<reference evidence="9" key="1">
    <citation type="journal article" date="2010" name="Genome Res.">
        <title>Population genomic sequencing of Coccidioides fungi reveals recent hybridization and transposon control.</title>
        <authorList>
            <person name="Neafsey D.E."/>
            <person name="Barker B.M."/>
            <person name="Sharpton T.J."/>
            <person name="Stajich J.E."/>
            <person name="Park D.J."/>
            <person name="Whiston E."/>
            <person name="Hung C.-Y."/>
            <person name="McMahan C."/>
            <person name="White J."/>
            <person name="Sykes S."/>
            <person name="Heiman D."/>
            <person name="Young S."/>
            <person name="Zeng Q."/>
            <person name="Abouelleil A."/>
            <person name="Aftuck L."/>
            <person name="Bessette D."/>
            <person name="Brown A."/>
            <person name="FitzGerald M."/>
            <person name="Lui A."/>
            <person name="Macdonald J.P."/>
            <person name="Priest M."/>
            <person name="Orbach M.J."/>
            <person name="Galgiani J.N."/>
            <person name="Kirkland T.N."/>
            <person name="Cole G.T."/>
            <person name="Birren B.W."/>
            <person name="Henn M.R."/>
            <person name="Taylor J.W."/>
            <person name="Rounsley S.D."/>
        </authorList>
    </citation>
    <scope>NUCLEOTIDE SEQUENCE [LARGE SCALE GENOMIC DNA]</scope>
    <source>
        <strain evidence="9">RMSCC 3703</strain>
    </source>
</reference>
<gene>
    <name evidence="8" type="ORF">CISG_07094</name>
</gene>
<feature type="domain" description="Major facilitator superfamily (MFS) profile" evidence="7">
    <location>
        <begin position="133"/>
        <end position="549"/>
    </location>
</feature>
<evidence type="ECO:0000256" key="4">
    <source>
        <dbReference type="ARBA" id="ARBA00022989"/>
    </source>
</evidence>
<dbReference type="InterPro" id="IPR011701">
    <property type="entry name" value="MFS"/>
</dbReference>
<keyword evidence="3 6" id="KW-0812">Transmembrane</keyword>
<dbReference type="EMBL" id="DS268164">
    <property type="protein sequence ID" value="KMU78377.1"/>
    <property type="molecule type" value="Genomic_DNA"/>
</dbReference>
<keyword evidence="2" id="KW-0813">Transport</keyword>
<evidence type="ECO:0000256" key="3">
    <source>
        <dbReference type="ARBA" id="ARBA00022692"/>
    </source>
</evidence>
<dbReference type="Pfam" id="PF07690">
    <property type="entry name" value="MFS_1"/>
    <property type="match status" value="1"/>
</dbReference>
<feature type="transmembrane region" description="Helical" evidence="6">
    <location>
        <begin position="229"/>
        <end position="249"/>
    </location>
</feature>
<keyword evidence="4 6" id="KW-1133">Transmembrane helix</keyword>
<dbReference type="Proteomes" id="UP000054559">
    <property type="component" value="Unassembled WGS sequence"/>
</dbReference>
<dbReference type="PROSITE" id="PS50850">
    <property type="entry name" value="MFS"/>
    <property type="match status" value="1"/>
</dbReference>
<feature type="transmembrane region" description="Helical" evidence="6">
    <location>
        <begin position="490"/>
        <end position="512"/>
    </location>
</feature>
<dbReference type="PANTHER" id="PTHR43791">
    <property type="entry name" value="PERMEASE-RELATED"/>
    <property type="match status" value="1"/>
</dbReference>
<feature type="transmembrane region" description="Helical" evidence="6">
    <location>
        <begin position="428"/>
        <end position="449"/>
    </location>
</feature>
<dbReference type="GO" id="GO:0022857">
    <property type="term" value="F:transmembrane transporter activity"/>
    <property type="evidence" value="ECO:0007669"/>
    <property type="project" value="InterPro"/>
</dbReference>
<proteinExistence type="predicted"/>
<protein>
    <recommendedName>
        <fullName evidence="7">Major facilitator superfamily (MFS) profile domain-containing protein</fullName>
    </recommendedName>
</protein>
<evidence type="ECO:0000313" key="8">
    <source>
        <dbReference type="EMBL" id="KMU78377.1"/>
    </source>
</evidence>
<feature type="transmembrane region" description="Helical" evidence="6">
    <location>
        <begin position="524"/>
        <end position="545"/>
    </location>
</feature>
<feature type="transmembrane region" description="Helical" evidence="6">
    <location>
        <begin position="391"/>
        <end position="416"/>
    </location>
</feature>
<sequence>MWGSMGKMWGCRVAEGCSPRRIAHAHDLARGHSSGSRWRHGLYARLDALIYGKYRVASAPPVFPHGVAILLQPATAPWITEKMDKSSEVGIGGEVTEKRDEFVLPELQEYHDLQAKFDENRVKSLLRRVDVRLMPPLAILYLVAFIDRSNIGNARLQGLEKDLNLSPQQYAWCLTIFFFPYALFEVPSNIMLKLLRPSIWLTIIVFGWGIIMTVMGLCQNYSALLACRFFLGVFEAGLFPGCTFITTAWYKRFEVQYRVALFYSAASLSGAFSGLLAFAIGNMTGVRGYSGWRWLFILEGIATCVVASICYFFIPDSPGSAKWLSPEEARFLELRLQFDGHDKGYKEGGFEWKYLIQGFTDAKVYIGTIIFGAICICTYALSYSLPTMINLLGYSAANAQLLTIPVYAFGCIICVLNSVLSDRYKHRAAFIIAPMGMTMIGLIIGMAVDPTKLPGVIYFALFLVAGGIFSGIPTTVAWTSNNLAGQWKRAVGMALQFTLGNLVGGTVGSNIFLVKEKPKYMTAYSVLFSVTACAFLSGWALLFCIRRWNAQKAALVEQAEREGRDLDAECKDLGDKNPYFKYTL</sequence>
<feature type="transmembrane region" description="Helical" evidence="6">
    <location>
        <begin position="169"/>
        <end position="186"/>
    </location>
</feature>
<feature type="transmembrane region" description="Helical" evidence="6">
    <location>
        <begin position="198"/>
        <end position="217"/>
    </location>
</feature>
<evidence type="ECO:0000313" key="9">
    <source>
        <dbReference type="Proteomes" id="UP000054559"/>
    </source>
</evidence>